<feature type="compositionally biased region" description="Basic residues" evidence="1">
    <location>
        <begin position="778"/>
        <end position="788"/>
    </location>
</feature>
<dbReference type="Proteomes" id="UP001159427">
    <property type="component" value="Unassembled WGS sequence"/>
</dbReference>
<feature type="compositionally biased region" description="Polar residues" evidence="1">
    <location>
        <begin position="199"/>
        <end position="211"/>
    </location>
</feature>
<feature type="compositionally biased region" description="Polar residues" evidence="1">
    <location>
        <begin position="520"/>
        <end position="534"/>
    </location>
</feature>
<evidence type="ECO:0000256" key="1">
    <source>
        <dbReference type="SAM" id="MobiDB-lite"/>
    </source>
</evidence>
<feature type="region of interest" description="Disordered" evidence="1">
    <location>
        <begin position="451"/>
        <end position="534"/>
    </location>
</feature>
<feature type="compositionally biased region" description="Basic and acidic residues" evidence="1">
    <location>
        <begin position="32"/>
        <end position="42"/>
    </location>
</feature>
<evidence type="ECO:0000313" key="2">
    <source>
        <dbReference type="EMBL" id="CAH3190866.1"/>
    </source>
</evidence>
<feature type="region of interest" description="Disordered" evidence="1">
    <location>
        <begin position="250"/>
        <end position="292"/>
    </location>
</feature>
<feature type="compositionally biased region" description="Polar residues" evidence="1">
    <location>
        <begin position="273"/>
        <end position="292"/>
    </location>
</feature>
<name>A0ABN8SLS5_9CNID</name>
<keyword evidence="3" id="KW-1185">Reference proteome</keyword>
<feature type="region of interest" description="Disordered" evidence="1">
    <location>
        <begin position="28"/>
        <end position="49"/>
    </location>
</feature>
<feature type="compositionally biased region" description="Basic and acidic residues" evidence="1">
    <location>
        <begin position="667"/>
        <end position="682"/>
    </location>
</feature>
<feature type="compositionally biased region" description="Low complexity" evidence="1">
    <location>
        <begin position="261"/>
        <end position="270"/>
    </location>
</feature>
<feature type="region of interest" description="Disordered" evidence="1">
    <location>
        <begin position="754"/>
        <end position="809"/>
    </location>
</feature>
<feature type="region of interest" description="Disordered" evidence="1">
    <location>
        <begin position="145"/>
        <end position="166"/>
    </location>
</feature>
<feature type="region of interest" description="Disordered" evidence="1">
    <location>
        <begin position="667"/>
        <end position="697"/>
    </location>
</feature>
<feature type="compositionally biased region" description="Basic and acidic residues" evidence="1">
    <location>
        <begin position="501"/>
        <end position="515"/>
    </location>
</feature>
<feature type="compositionally biased region" description="Polar residues" evidence="1">
    <location>
        <begin position="317"/>
        <end position="327"/>
    </location>
</feature>
<feature type="region of interest" description="Disordered" evidence="1">
    <location>
        <begin position="188"/>
        <end position="215"/>
    </location>
</feature>
<proteinExistence type="predicted"/>
<feature type="compositionally biased region" description="Basic and acidic residues" evidence="1">
    <location>
        <begin position="148"/>
        <end position="162"/>
    </location>
</feature>
<comment type="caution">
    <text evidence="2">The sequence shown here is derived from an EMBL/GenBank/DDBJ whole genome shotgun (WGS) entry which is preliminary data.</text>
</comment>
<gene>
    <name evidence="2" type="ORF">PEVE_00021003</name>
</gene>
<protein>
    <submittedName>
        <fullName evidence="2">Uncharacterized protein</fullName>
    </submittedName>
</protein>
<feature type="compositionally biased region" description="Basic and acidic residues" evidence="1">
    <location>
        <begin position="637"/>
        <end position="649"/>
    </location>
</feature>
<feature type="compositionally biased region" description="Basic and acidic residues" evidence="1">
    <location>
        <begin position="467"/>
        <end position="476"/>
    </location>
</feature>
<evidence type="ECO:0000313" key="3">
    <source>
        <dbReference type="Proteomes" id="UP001159427"/>
    </source>
</evidence>
<accession>A0ABN8SLS5</accession>
<feature type="compositionally biased region" description="Basic and acidic residues" evidence="1">
    <location>
        <begin position="250"/>
        <end position="260"/>
    </location>
</feature>
<feature type="compositionally biased region" description="Polar residues" evidence="1">
    <location>
        <begin position="477"/>
        <end position="490"/>
    </location>
</feature>
<sequence length="883" mass="98487">MSSSYRNDNNLNISSGVKAKLQKWIGKASSNVRDKRLGKENSAEIMNCEPMKVEMTSDISPQHSRSRSTPIPMEKVVKKMRKGSESLISTWYVKEDIERENHINDSYSNKRIPMGNAHSVGLHESSSAPSLVKLERMSVMDCCSKEVSPGDHKNGGEEDPIGRTENGCVMNGTNGYSCTKKASGFLSTKRPKFRRDRSQTSVDLSGNSRSPDNGKIVSAYSLESIPQNYQQLSGQIQSRLHKWVERASSHLASQRDRSTSEESASSTDDSVYTPDSPSSGVTPRSGKESQVQKIKELELALKELVENVGVRGGNWPSKGSNTNSPGPSSRERSRNNSQRNDNDCQENGELNGEEKNDLFANNTRDISKSNEGRNNSTDADTAVITMTDGEKSFFDSRPQDDDVEDLGDVIFIKSRNYALEQVANSSPRDRRSANLQDVFFSETLIEDTQKNAQETKKKLGPNALGERSIETKEGRNVSRNKTPASGQNETENSRVPYENKLNAKNETERKSERPSRVKRQSTGSVGSLLKTESNPALRESMRQYLKFKDADLSAFAVECVKHANKKKQILREEEVQPDNQSGAERTIAQKKLESTNTAQIADATDQKPIVVFSSPDNNPQTDEQSDLLKQESASLRSSEDGNVSDKDLTASEDNIFARTAEEAEQFEKDLATEPLQKRKESLGRSASHPPEEPIDTTQRLYKFPSMPMFYIPDDDEDTKTSKKQKRLSFTKFGANSSGSNPFYQGKLNSRTKFMSSSNSKLTAVKDENGNDVVGKLKSSPRPKLRQRKVSAPPGSALFPTPSSPFQSRSDDTQISLLGQVEKKNSVQETDLFDVNDNDKNYNYSNWKRTLTKLIGCIPFVNRQNTSFYSVNCLTFKRTCNKYA</sequence>
<organism evidence="2 3">
    <name type="scientific">Porites evermanni</name>
    <dbReference type="NCBI Taxonomy" id="104178"/>
    <lineage>
        <taxon>Eukaryota</taxon>
        <taxon>Metazoa</taxon>
        <taxon>Cnidaria</taxon>
        <taxon>Anthozoa</taxon>
        <taxon>Hexacorallia</taxon>
        <taxon>Scleractinia</taxon>
        <taxon>Fungiina</taxon>
        <taxon>Poritidae</taxon>
        <taxon>Porites</taxon>
    </lineage>
</organism>
<dbReference type="EMBL" id="CALNXI010002811">
    <property type="protein sequence ID" value="CAH3190866.1"/>
    <property type="molecule type" value="Genomic_DNA"/>
</dbReference>
<feature type="region of interest" description="Disordered" evidence="1">
    <location>
        <begin position="598"/>
        <end position="650"/>
    </location>
</feature>
<reference evidence="2 3" key="1">
    <citation type="submission" date="2022-05" db="EMBL/GenBank/DDBJ databases">
        <authorList>
            <consortium name="Genoscope - CEA"/>
            <person name="William W."/>
        </authorList>
    </citation>
    <scope>NUCLEOTIDE SEQUENCE [LARGE SCALE GENOMIC DNA]</scope>
</reference>
<feature type="region of interest" description="Disordered" evidence="1">
    <location>
        <begin position="310"/>
        <end position="381"/>
    </location>
</feature>